<dbReference type="EMBL" id="DSVQ01000018">
    <property type="protein sequence ID" value="HGT40522.1"/>
    <property type="molecule type" value="Genomic_DNA"/>
</dbReference>
<dbReference type="PRINTS" id="PR00114">
    <property type="entry name" value="STPHPHTASE"/>
</dbReference>
<gene>
    <name evidence="2" type="ORF">ENS64_14855</name>
</gene>
<dbReference type="GO" id="GO:0005737">
    <property type="term" value="C:cytoplasm"/>
    <property type="evidence" value="ECO:0007669"/>
    <property type="project" value="TreeGrafter"/>
</dbReference>
<accession>A0A7C4LM47</accession>
<reference evidence="2" key="1">
    <citation type="journal article" date="2020" name="mSystems">
        <title>Genome- and Community-Level Interaction Insights into Carbon Utilization and Element Cycling Functions of Hydrothermarchaeota in Hydrothermal Sediment.</title>
        <authorList>
            <person name="Zhou Z."/>
            <person name="Liu Y."/>
            <person name="Xu W."/>
            <person name="Pan J."/>
            <person name="Luo Z.H."/>
            <person name="Li M."/>
        </authorList>
    </citation>
    <scope>NUCLEOTIDE SEQUENCE [LARGE SCALE GENOMIC DNA]</scope>
    <source>
        <strain evidence="2">SpSt-508</strain>
    </source>
</reference>
<dbReference type="SUPFAM" id="SSF56300">
    <property type="entry name" value="Metallo-dependent phosphatases"/>
    <property type="match status" value="1"/>
</dbReference>
<organism evidence="2">
    <name type="scientific">Schlesneria paludicola</name>
    <dbReference type="NCBI Taxonomy" id="360056"/>
    <lineage>
        <taxon>Bacteria</taxon>
        <taxon>Pseudomonadati</taxon>
        <taxon>Planctomycetota</taxon>
        <taxon>Planctomycetia</taxon>
        <taxon>Planctomycetales</taxon>
        <taxon>Planctomycetaceae</taxon>
        <taxon>Schlesneria</taxon>
    </lineage>
</organism>
<comment type="caution">
    <text evidence="2">The sequence shown here is derived from an EMBL/GenBank/DDBJ whole genome shotgun (WGS) entry which is preliminary data.</text>
</comment>
<evidence type="ECO:0000313" key="2">
    <source>
        <dbReference type="EMBL" id="HGT40522.1"/>
    </source>
</evidence>
<dbReference type="InterPro" id="IPR006186">
    <property type="entry name" value="Ser/Thr-sp_prot-phosphatase"/>
</dbReference>
<name>A0A7C4LM47_9PLAN</name>
<dbReference type="PANTHER" id="PTHR42850">
    <property type="entry name" value="METALLOPHOSPHOESTERASE"/>
    <property type="match status" value="1"/>
</dbReference>
<evidence type="ECO:0000259" key="1">
    <source>
        <dbReference type="Pfam" id="PF00149"/>
    </source>
</evidence>
<protein>
    <submittedName>
        <fullName evidence="2">Metallophosphoesterase</fullName>
    </submittedName>
</protein>
<sequence>MLNQRADHGNGSGAECQVIRTRGLRLSIKLATKIQGPVAVIGDVHGQVEKLRVVLQQLQDLPQAQQRWIVFIGDFVDRGPDPKGAVDMFLQLLKQHPKTTAVMGNHEFAMCGALGWLPVSEGGHWGRRWLQHYDAETTLASYGVDGPDLEALNREVPDAHRAVLSGLPWLVEHPQYLFVHAGLDPNAPFDVQYRILQNKDFALNRPQWLCEQELVHADPPPDCPFTVVSGHVKVPAVQFRRKRVLVDTTGGLSGELSCVLLPEKRVISSAGSGPAETAGSGGRSWWKFWG</sequence>
<proteinExistence type="predicted"/>
<dbReference type="InterPro" id="IPR050126">
    <property type="entry name" value="Ap4A_hydrolase"/>
</dbReference>
<dbReference type="Pfam" id="PF00149">
    <property type="entry name" value="Metallophos"/>
    <property type="match status" value="1"/>
</dbReference>
<dbReference type="PANTHER" id="PTHR42850:SF4">
    <property type="entry name" value="ZINC-DEPENDENT ENDOPOLYPHOSPHATASE"/>
    <property type="match status" value="1"/>
</dbReference>
<dbReference type="Gene3D" id="3.60.21.10">
    <property type="match status" value="1"/>
</dbReference>
<feature type="domain" description="Calcineurin-like phosphoesterase" evidence="1">
    <location>
        <begin position="37"/>
        <end position="235"/>
    </location>
</feature>
<dbReference type="InterPro" id="IPR004843">
    <property type="entry name" value="Calcineurin-like_PHP"/>
</dbReference>
<dbReference type="InterPro" id="IPR029052">
    <property type="entry name" value="Metallo-depent_PP-like"/>
</dbReference>
<dbReference type="GO" id="GO:0016791">
    <property type="term" value="F:phosphatase activity"/>
    <property type="evidence" value="ECO:0007669"/>
    <property type="project" value="TreeGrafter"/>
</dbReference>
<dbReference type="AlphaFoldDB" id="A0A7C4LM47"/>